<dbReference type="STRING" id="1121881.SAMN02745225_01310"/>
<organism evidence="2 3">
    <name type="scientific">Ferrithrix thermotolerans DSM 19514</name>
    <dbReference type="NCBI Taxonomy" id="1121881"/>
    <lineage>
        <taxon>Bacteria</taxon>
        <taxon>Bacillati</taxon>
        <taxon>Actinomycetota</taxon>
        <taxon>Acidimicrobiia</taxon>
        <taxon>Acidimicrobiales</taxon>
        <taxon>Acidimicrobiaceae</taxon>
        <taxon>Ferrithrix</taxon>
    </lineage>
</organism>
<evidence type="ECO:0000259" key="1">
    <source>
        <dbReference type="Pfam" id="PF02698"/>
    </source>
</evidence>
<dbReference type="Proteomes" id="UP000184295">
    <property type="component" value="Unassembled WGS sequence"/>
</dbReference>
<dbReference type="InterPro" id="IPR003848">
    <property type="entry name" value="DUF218"/>
</dbReference>
<evidence type="ECO:0000313" key="3">
    <source>
        <dbReference type="Proteomes" id="UP000184295"/>
    </source>
</evidence>
<dbReference type="GO" id="GO:0005886">
    <property type="term" value="C:plasma membrane"/>
    <property type="evidence" value="ECO:0007669"/>
    <property type="project" value="TreeGrafter"/>
</dbReference>
<gene>
    <name evidence="2" type="ORF">SAMN02745225_01310</name>
</gene>
<dbReference type="CDD" id="cd06259">
    <property type="entry name" value="YdcF-like"/>
    <property type="match status" value="1"/>
</dbReference>
<evidence type="ECO:0000313" key="2">
    <source>
        <dbReference type="EMBL" id="SHE67932.1"/>
    </source>
</evidence>
<dbReference type="EMBL" id="FQUL01000016">
    <property type="protein sequence ID" value="SHE67932.1"/>
    <property type="molecule type" value="Genomic_DNA"/>
</dbReference>
<name>A0A1M4VGA1_9ACTN</name>
<feature type="domain" description="DUF218" evidence="1">
    <location>
        <begin position="40"/>
        <end position="164"/>
    </location>
</feature>
<sequence>MLRIALAIMALTMALSLWFGYNVFSIWRYSSSHCKAHVGAILIMGAAEYNGVPSKVLTARADSAAKLYQMGVARYVVSLGGSRKGDVYSEAEVARAELVREKVPSADAFASSYGQDTYQSIAGVLPLLRSLDVSKVVVVSDGFHLYRSVHIAQDLGLWACGYADEDSPIRGWLSFKYMLREALAVTGAQVIGYKEESILRHGQD</sequence>
<dbReference type="InterPro" id="IPR051599">
    <property type="entry name" value="Cell_Envelope_Assoc"/>
</dbReference>
<dbReference type="Pfam" id="PF02698">
    <property type="entry name" value="DUF218"/>
    <property type="match status" value="1"/>
</dbReference>
<dbReference type="PANTHER" id="PTHR30336">
    <property type="entry name" value="INNER MEMBRANE PROTEIN, PROBABLE PERMEASE"/>
    <property type="match status" value="1"/>
</dbReference>
<proteinExistence type="predicted"/>
<keyword evidence="3" id="KW-1185">Reference proteome</keyword>
<accession>A0A1M4VGA1</accession>
<dbReference type="AlphaFoldDB" id="A0A1M4VGA1"/>
<dbReference type="PANTHER" id="PTHR30336:SF20">
    <property type="entry name" value="DUF218 DOMAIN-CONTAINING PROTEIN"/>
    <property type="match status" value="1"/>
</dbReference>
<reference evidence="3" key="1">
    <citation type="submission" date="2016-11" db="EMBL/GenBank/DDBJ databases">
        <authorList>
            <person name="Varghese N."/>
            <person name="Submissions S."/>
        </authorList>
    </citation>
    <scope>NUCLEOTIDE SEQUENCE [LARGE SCALE GENOMIC DNA]</scope>
    <source>
        <strain evidence="3">DSM 19514</strain>
    </source>
</reference>
<protein>
    <submittedName>
        <fullName evidence="2">Protein SanA, affects membrane permeability for vancomycin</fullName>
    </submittedName>
</protein>